<dbReference type="SUPFAM" id="SSF54292">
    <property type="entry name" value="2Fe-2S ferredoxin-like"/>
    <property type="match status" value="1"/>
</dbReference>
<keyword evidence="1" id="KW-0560">Oxidoreductase</keyword>
<sequence>MTQTISLTIDGVAVMVASGTSVAAALARCSLPAARLSVSGKPRLPFCGMGICQECRILIDGKRRLACQTLCRAGMQVEHDAQLRSGKHG</sequence>
<dbReference type="GO" id="GO:0016491">
    <property type="term" value="F:oxidoreductase activity"/>
    <property type="evidence" value="ECO:0007669"/>
    <property type="project" value="UniProtKB-KW"/>
</dbReference>
<dbReference type="EMBL" id="JAEPBH010000012">
    <property type="protein sequence ID" value="MBK4714893.1"/>
    <property type="molecule type" value="Genomic_DNA"/>
</dbReference>
<comment type="caution">
    <text evidence="2">The sequence shown here is derived from an EMBL/GenBank/DDBJ whole genome shotgun (WGS) entry which is preliminary data.</text>
</comment>
<evidence type="ECO:0000256" key="1">
    <source>
        <dbReference type="ARBA" id="ARBA00023002"/>
    </source>
</evidence>
<dbReference type="RefSeq" id="WP_238713128.1">
    <property type="nucleotide sequence ID" value="NZ_JAEPBH010000012.1"/>
</dbReference>
<name>A0A8K0V0Z5_9ENTR</name>
<keyword evidence="3" id="KW-1185">Reference proteome</keyword>
<reference evidence="2" key="1">
    <citation type="submission" date="2021-01" db="EMBL/GenBank/DDBJ databases">
        <title>Intestinitalea alba gen. nov., sp. nov., a novel genus of the family Enterobacteriaceae, isolated from the gut of the plastic-eating mealworm Tenebrio molitor L.</title>
        <authorList>
            <person name="Yang Y."/>
        </authorList>
    </citation>
    <scope>NUCLEOTIDE SEQUENCE</scope>
    <source>
        <strain evidence="2">BIT-L3</strain>
    </source>
</reference>
<accession>A0A8K0V0Z5</accession>
<dbReference type="InterPro" id="IPR042204">
    <property type="entry name" value="2Fe-2S-bd_N"/>
</dbReference>
<evidence type="ECO:0000313" key="2">
    <source>
        <dbReference type="EMBL" id="MBK4714893.1"/>
    </source>
</evidence>
<gene>
    <name evidence="2" type="ORF">JJB97_06020</name>
</gene>
<evidence type="ECO:0000313" key="3">
    <source>
        <dbReference type="Proteomes" id="UP000659047"/>
    </source>
</evidence>
<dbReference type="Pfam" id="PF13510">
    <property type="entry name" value="Fer2_4"/>
    <property type="match status" value="1"/>
</dbReference>
<proteinExistence type="predicted"/>
<dbReference type="Proteomes" id="UP000659047">
    <property type="component" value="Unassembled WGS sequence"/>
</dbReference>
<protein>
    <submittedName>
        <fullName evidence="2">(2Fe-2S)-binding protein</fullName>
    </submittedName>
</protein>
<dbReference type="Gene3D" id="3.10.20.440">
    <property type="entry name" value="2Fe-2S iron-sulphur cluster binding domain, sarcosine oxidase, alpha subunit, N-terminal domain"/>
    <property type="match status" value="1"/>
</dbReference>
<dbReference type="GO" id="GO:0051536">
    <property type="term" value="F:iron-sulfur cluster binding"/>
    <property type="evidence" value="ECO:0007669"/>
    <property type="project" value="InterPro"/>
</dbReference>
<dbReference type="AlphaFoldDB" id="A0A8K0V0Z5"/>
<organism evidence="2 3">
    <name type="scientific">Tenebrionibacter intestinalis</name>
    <dbReference type="NCBI Taxonomy" id="2799638"/>
    <lineage>
        <taxon>Bacteria</taxon>
        <taxon>Pseudomonadati</taxon>
        <taxon>Pseudomonadota</taxon>
        <taxon>Gammaproteobacteria</taxon>
        <taxon>Enterobacterales</taxon>
        <taxon>Enterobacteriaceae</taxon>
        <taxon>Tenebrionibacter/Tenebrionicola group</taxon>
        <taxon>Tenebrionibacter</taxon>
    </lineage>
</organism>
<dbReference type="InterPro" id="IPR036010">
    <property type="entry name" value="2Fe-2S_ferredoxin-like_sf"/>
</dbReference>